<feature type="compositionally biased region" description="Basic residues" evidence="1">
    <location>
        <begin position="59"/>
        <end position="73"/>
    </location>
</feature>
<gene>
    <name evidence="2" type="ORF">EJ03DRAFT_111363</name>
</gene>
<protein>
    <recommendedName>
        <fullName evidence="4">Myb-like domain-containing protein</fullName>
    </recommendedName>
</protein>
<evidence type="ECO:0000256" key="1">
    <source>
        <dbReference type="SAM" id="MobiDB-lite"/>
    </source>
</evidence>
<proteinExistence type="predicted"/>
<dbReference type="AlphaFoldDB" id="A0A6G1L9Q4"/>
<evidence type="ECO:0000313" key="2">
    <source>
        <dbReference type="EMBL" id="KAF2768954.1"/>
    </source>
</evidence>
<feature type="region of interest" description="Disordered" evidence="1">
    <location>
        <begin position="215"/>
        <end position="254"/>
    </location>
</feature>
<dbReference type="EMBL" id="ML995839">
    <property type="protein sequence ID" value="KAF2768954.1"/>
    <property type="molecule type" value="Genomic_DNA"/>
</dbReference>
<evidence type="ECO:0008006" key="4">
    <source>
        <dbReference type="Google" id="ProtNLM"/>
    </source>
</evidence>
<accession>A0A6G1L9Q4</accession>
<dbReference type="Proteomes" id="UP000799436">
    <property type="component" value="Unassembled WGS sequence"/>
</dbReference>
<organism evidence="2 3">
    <name type="scientific">Teratosphaeria nubilosa</name>
    <dbReference type="NCBI Taxonomy" id="161662"/>
    <lineage>
        <taxon>Eukaryota</taxon>
        <taxon>Fungi</taxon>
        <taxon>Dikarya</taxon>
        <taxon>Ascomycota</taxon>
        <taxon>Pezizomycotina</taxon>
        <taxon>Dothideomycetes</taxon>
        <taxon>Dothideomycetidae</taxon>
        <taxon>Mycosphaerellales</taxon>
        <taxon>Teratosphaeriaceae</taxon>
        <taxon>Teratosphaeria</taxon>
    </lineage>
</organism>
<name>A0A6G1L9Q4_9PEZI</name>
<feature type="compositionally biased region" description="Polar residues" evidence="1">
    <location>
        <begin position="223"/>
        <end position="254"/>
    </location>
</feature>
<evidence type="ECO:0000313" key="3">
    <source>
        <dbReference type="Proteomes" id="UP000799436"/>
    </source>
</evidence>
<dbReference type="OrthoDB" id="10581264at2759"/>
<feature type="compositionally biased region" description="Polar residues" evidence="1">
    <location>
        <begin position="74"/>
        <end position="85"/>
    </location>
</feature>
<reference evidence="2" key="1">
    <citation type="journal article" date="2020" name="Stud. Mycol.">
        <title>101 Dothideomycetes genomes: a test case for predicting lifestyles and emergence of pathogens.</title>
        <authorList>
            <person name="Haridas S."/>
            <person name="Albert R."/>
            <person name="Binder M."/>
            <person name="Bloem J."/>
            <person name="Labutti K."/>
            <person name="Salamov A."/>
            <person name="Andreopoulos B."/>
            <person name="Baker S."/>
            <person name="Barry K."/>
            <person name="Bills G."/>
            <person name="Bluhm B."/>
            <person name="Cannon C."/>
            <person name="Castanera R."/>
            <person name="Culley D."/>
            <person name="Daum C."/>
            <person name="Ezra D."/>
            <person name="Gonzalez J."/>
            <person name="Henrissat B."/>
            <person name="Kuo A."/>
            <person name="Liang C."/>
            <person name="Lipzen A."/>
            <person name="Lutzoni F."/>
            <person name="Magnuson J."/>
            <person name="Mondo S."/>
            <person name="Nolan M."/>
            <person name="Ohm R."/>
            <person name="Pangilinan J."/>
            <person name="Park H.-J."/>
            <person name="Ramirez L."/>
            <person name="Alfaro M."/>
            <person name="Sun H."/>
            <person name="Tritt A."/>
            <person name="Yoshinaga Y."/>
            <person name="Zwiers L.-H."/>
            <person name="Turgeon B."/>
            <person name="Goodwin S."/>
            <person name="Spatafora J."/>
            <person name="Crous P."/>
            <person name="Grigoriev I."/>
        </authorList>
    </citation>
    <scope>NUCLEOTIDE SEQUENCE</scope>
    <source>
        <strain evidence="2">CBS 116005</strain>
    </source>
</reference>
<keyword evidence="3" id="KW-1185">Reference proteome</keyword>
<sequence length="254" mass="27517">MARRSGLRWTDEENASLLDMRKQLVPHMEIGAILGRSGLSCRLRYMNLTHGEEEETRKQTRKQAKKETRRKRSTTSGQSAISPQLSLPPFSSIAGLANAEPAAPTLSHRDLRPVVPAPRQRLHQVAMAYGYAPYPPVTYGPAYGAAAPQHNYAAYGPVNSPYNHAAYGPVNSPYNHAAYGPLNPQYNRTASYPGQHELDAHNAAVVLAGLATGTTSPTSSASYGQQSNSDATPHSAFASSSPAINNLLNRRQQK</sequence>
<feature type="region of interest" description="Disordered" evidence="1">
    <location>
        <begin position="52"/>
        <end position="86"/>
    </location>
</feature>